<accession>A0A8T2N6F2</accession>
<evidence type="ECO:0000256" key="1">
    <source>
        <dbReference type="SAM" id="MobiDB-lite"/>
    </source>
</evidence>
<proteinExistence type="predicted"/>
<dbReference type="AlphaFoldDB" id="A0A8T2N6F2"/>
<name>A0A8T2N6F2_9TELE</name>
<gene>
    <name evidence="2" type="ORF">JZ751_003448</name>
</gene>
<sequence>MAKSVHAAEACGKWLHQPLLIDDLDYRPSQTPSHRGRPQPYEEAERGSLEGQRSRVTGWPFRNLSGV</sequence>
<organism evidence="2 3">
    <name type="scientific">Albula glossodonta</name>
    <name type="common">roundjaw bonefish</name>
    <dbReference type="NCBI Taxonomy" id="121402"/>
    <lineage>
        <taxon>Eukaryota</taxon>
        <taxon>Metazoa</taxon>
        <taxon>Chordata</taxon>
        <taxon>Craniata</taxon>
        <taxon>Vertebrata</taxon>
        <taxon>Euteleostomi</taxon>
        <taxon>Actinopterygii</taxon>
        <taxon>Neopterygii</taxon>
        <taxon>Teleostei</taxon>
        <taxon>Albuliformes</taxon>
        <taxon>Albulidae</taxon>
        <taxon>Albula</taxon>
    </lineage>
</organism>
<evidence type="ECO:0000313" key="3">
    <source>
        <dbReference type="Proteomes" id="UP000824540"/>
    </source>
</evidence>
<evidence type="ECO:0000313" key="2">
    <source>
        <dbReference type="EMBL" id="KAG9335969.1"/>
    </source>
</evidence>
<reference evidence="2" key="1">
    <citation type="thesis" date="2021" institute="BYU ScholarsArchive" country="Provo, UT, USA">
        <title>Applications of and Algorithms for Genome Assembly and Genomic Analyses with an Emphasis on Marine Teleosts.</title>
        <authorList>
            <person name="Pickett B.D."/>
        </authorList>
    </citation>
    <scope>NUCLEOTIDE SEQUENCE</scope>
    <source>
        <strain evidence="2">HI-2016</strain>
    </source>
</reference>
<dbReference type="EMBL" id="JAFBMS010000105">
    <property type="protein sequence ID" value="KAG9335969.1"/>
    <property type="molecule type" value="Genomic_DNA"/>
</dbReference>
<feature type="region of interest" description="Disordered" evidence="1">
    <location>
        <begin position="25"/>
        <end position="67"/>
    </location>
</feature>
<protein>
    <submittedName>
        <fullName evidence="2">Uncharacterized protein</fullName>
    </submittedName>
</protein>
<comment type="caution">
    <text evidence="2">The sequence shown here is derived from an EMBL/GenBank/DDBJ whole genome shotgun (WGS) entry which is preliminary data.</text>
</comment>
<dbReference type="Proteomes" id="UP000824540">
    <property type="component" value="Unassembled WGS sequence"/>
</dbReference>
<keyword evidence="3" id="KW-1185">Reference proteome</keyword>